<evidence type="ECO:0000259" key="2">
    <source>
        <dbReference type="PROSITE" id="PS50240"/>
    </source>
</evidence>
<dbReference type="Gene3D" id="2.40.10.10">
    <property type="entry name" value="Trypsin-like serine proteases"/>
    <property type="match status" value="1"/>
</dbReference>
<reference evidence="3 4" key="1">
    <citation type="submission" date="2019-05" db="EMBL/GenBank/DDBJ databases">
        <title>Genome sequencing of F202Z8.</title>
        <authorList>
            <person name="Kwon Y.M."/>
        </authorList>
    </citation>
    <scope>NUCLEOTIDE SEQUENCE [LARGE SCALE GENOMIC DNA]</scope>
    <source>
        <strain evidence="3 4">F202Z8</strain>
    </source>
</reference>
<organism evidence="3 4">
    <name type="scientific">Aggregatimonas sangjinii</name>
    <dbReference type="NCBI Taxonomy" id="2583587"/>
    <lineage>
        <taxon>Bacteria</taxon>
        <taxon>Pseudomonadati</taxon>
        <taxon>Bacteroidota</taxon>
        <taxon>Flavobacteriia</taxon>
        <taxon>Flavobacteriales</taxon>
        <taxon>Flavobacteriaceae</taxon>
        <taxon>Aggregatimonas</taxon>
    </lineage>
</organism>
<dbReference type="GO" id="GO:0004252">
    <property type="term" value="F:serine-type endopeptidase activity"/>
    <property type="evidence" value="ECO:0007669"/>
    <property type="project" value="InterPro"/>
</dbReference>
<accession>A0A5B7SSX0</accession>
<dbReference type="Pfam" id="PF00089">
    <property type="entry name" value="Trypsin"/>
    <property type="match status" value="1"/>
</dbReference>
<feature type="signal peptide" evidence="1">
    <location>
        <begin position="1"/>
        <end position="28"/>
    </location>
</feature>
<keyword evidence="1" id="KW-0732">Signal</keyword>
<feature type="domain" description="Peptidase S1" evidence="2">
    <location>
        <begin position="30"/>
        <end position="491"/>
    </location>
</feature>
<dbReference type="SUPFAM" id="SSF101898">
    <property type="entry name" value="NHL repeat"/>
    <property type="match status" value="1"/>
</dbReference>
<dbReference type="InterPro" id="IPR043504">
    <property type="entry name" value="Peptidase_S1_PA_chymotrypsin"/>
</dbReference>
<proteinExistence type="predicted"/>
<dbReference type="Proteomes" id="UP000310017">
    <property type="component" value="Chromosome"/>
</dbReference>
<protein>
    <submittedName>
        <fullName evidence="3">S1 family peptidase</fullName>
    </submittedName>
</protein>
<dbReference type="SUPFAM" id="SSF50494">
    <property type="entry name" value="Trypsin-like serine proteases"/>
    <property type="match status" value="1"/>
</dbReference>
<sequence>MKTLMTTKKLIWSILIMVCIPYCTFSQEDDIGSTSSELRQGAADVNTPTANATVKVGTCTGTLIANNIVLTSGHCFDEDLRQVQGSRTAYPHGCNDWENPTQWYPFNGGVTIPVRIGNDSENWEATYQANAYSLPGCVDIIMLRLANPVPRSVAIPATVATQLTVSSLQDQQLQMVGWGSSGLEDLWKKSTVNTNVNAGWDLIGHANLVTGMAESEGNLFAATEGNTLWMRPASGANVRWQKIGHANNVIAMAALDGKLFAATSDDKLWVRDAVPINVNWQSIGHANGITAMTAIDNELYATTNSNRLVVREPVLEDAPWANIGHANDIIALASSNGRIYGAQATNTMWSRPTGRRDLDWRYEGEANDIRAMAATDTEIFATNRPGDGFPQNSRRLRQTGLATFGGFLCGTGSAASRRAQFCANGIGGARILPGDSGGPIYWLRPGLPRVLIGVTRQTNSVGGTFVATFFNRTATGVDTMNIGRWISRMANPQTP</sequence>
<keyword evidence="4" id="KW-1185">Reference proteome</keyword>
<dbReference type="EMBL" id="CP040710">
    <property type="protein sequence ID" value="QCW99939.1"/>
    <property type="molecule type" value="Genomic_DNA"/>
</dbReference>
<dbReference type="GO" id="GO:0006508">
    <property type="term" value="P:proteolysis"/>
    <property type="evidence" value="ECO:0007669"/>
    <property type="project" value="InterPro"/>
</dbReference>
<dbReference type="InterPro" id="IPR015943">
    <property type="entry name" value="WD40/YVTN_repeat-like_dom_sf"/>
</dbReference>
<name>A0A5B7SSX0_9FLAO</name>
<evidence type="ECO:0000256" key="1">
    <source>
        <dbReference type="SAM" id="SignalP"/>
    </source>
</evidence>
<dbReference type="OrthoDB" id="450837at2"/>
<dbReference type="KEGG" id="asag:FGM00_07440"/>
<dbReference type="AlphaFoldDB" id="A0A5B7SSX0"/>
<gene>
    <name evidence="3" type="ORF">FGM00_07440</name>
</gene>
<evidence type="ECO:0000313" key="3">
    <source>
        <dbReference type="EMBL" id="QCW99939.1"/>
    </source>
</evidence>
<dbReference type="Gene3D" id="2.130.10.10">
    <property type="entry name" value="YVTN repeat-like/Quinoprotein amine dehydrogenase"/>
    <property type="match status" value="1"/>
</dbReference>
<dbReference type="InterPro" id="IPR001254">
    <property type="entry name" value="Trypsin_dom"/>
</dbReference>
<feature type="chain" id="PRO_5022690859" evidence="1">
    <location>
        <begin position="29"/>
        <end position="495"/>
    </location>
</feature>
<dbReference type="RefSeq" id="WP_138852289.1">
    <property type="nucleotide sequence ID" value="NZ_CP040710.1"/>
</dbReference>
<evidence type="ECO:0000313" key="4">
    <source>
        <dbReference type="Proteomes" id="UP000310017"/>
    </source>
</evidence>
<dbReference type="PROSITE" id="PS50240">
    <property type="entry name" value="TRYPSIN_DOM"/>
    <property type="match status" value="1"/>
</dbReference>
<dbReference type="InterPro" id="IPR009003">
    <property type="entry name" value="Peptidase_S1_PA"/>
</dbReference>